<dbReference type="InterPro" id="IPR012337">
    <property type="entry name" value="RNaseH-like_sf"/>
</dbReference>
<protein>
    <submittedName>
        <fullName evidence="1">Integrase</fullName>
    </submittedName>
</protein>
<accession>A0A5B6WZK7</accession>
<organism evidence="1 2">
    <name type="scientific">Gossypium australe</name>
    <dbReference type="NCBI Taxonomy" id="47621"/>
    <lineage>
        <taxon>Eukaryota</taxon>
        <taxon>Viridiplantae</taxon>
        <taxon>Streptophyta</taxon>
        <taxon>Embryophyta</taxon>
        <taxon>Tracheophyta</taxon>
        <taxon>Spermatophyta</taxon>
        <taxon>Magnoliopsida</taxon>
        <taxon>eudicotyledons</taxon>
        <taxon>Gunneridae</taxon>
        <taxon>Pentapetalae</taxon>
        <taxon>rosids</taxon>
        <taxon>malvids</taxon>
        <taxon>Malvales</taxon>
        <taxon>Malvaceae</taxon>
        <taxon>Malvoideae</taxon>
        <taxon>Gossypium</taxon>
    </lineage>
</organism>
<evidence type="ECO:0000313" key="2">
    <source>
        <dbReference type="Proteomes" id="UP000325315"/>
    </source>
</evidence>
<dbReference type="OrthoDB" id="1623338at2759"/>
<reference evidence="2" key="1">
    <citation type="journal article" date="2019" name="Plant Biotechnol. J.">
        <title>Genome sequencing of the Australian wild diploid species Gossypium australe highlights disease resistance and delayed gland morphogenesis.</title>
        <authorList>
            <person name="Cai Y."/>
            <person name="Cai X."/>
            <person name="Wang Q."/>
            <person name="Wang P."/>
            <person name="Zhang Y."/>
            <person name="Cai C."/>
            <person name="Xu Y."/>
            <person name="Wang K."/>
            <person name="Zhou Z."/>
            <person name="Wang C."/>
            <person name="Geng S."/>
            <person name="Li B."/>
            <person name="Dong Q."/>
            <person name="Hou Y."/>
            <person name="Wang H."/>
            <person name="Ai P."/>
            <person name="Liu Z."/>
            <person name="Yi F."/>
            <person name="Sun M."/>
            <person name="An G."/>
            <person name="Cheng J."/>
            <person name="Zhang Y."/>
            <person name="Shi Q."/>
            <person name="Xie Y."/>
            <person name="Shi X."/>
            <person name="Chang Y."/>
            <person name="Huang F."/>
            <person name="Chen Y."/>
            <person name="Hong S."/>
            <person name="Mi L."/>
            <person name="Sun Q."/>
            <person name="Zhang L."/>
            <person name="Zhou B."/>
            <person name="Peng R."/>
            <person name="Zhang X."/>
            <person name="Liu F."/>
        </authorList>
    </citation>
    <scope>NUCLEOTIDE SEQUENCE [LARGE SCALE GENOMIC DNA]</scope>
    <source>
        <strain evidence="2">cv. PA1801</strain>
    </source>
</reference>
<proteinExistence type="predicted"/>
<dbReference type="Gene3D" id="3.30.420.10">
    <property type="entry name" value="Ribonuclease H-like superfamily/Ribonuclease H"/>
    <property type="match status" value="1"/>
</dbReference>
<dbReference type="PANTHER" id="PTHR35046">
    <property type="entry name" value="ZINC KNUCKLE (CCHC-TYPE) FAMILY PROTEIN"/>
    <property type="match status" value="1"/>
</dbReference>
<dbReference type="AlphaFoldDB" id="A0A5B6WZK7"/>
<evidence type="ECO:0000313" key="1">
    <source>
        <dbReference type="EMBL" id="KAA3487411.1"/>
    </source>
</evidence>
<dbReference type="GO" id="GO:0003676">
    <property type="term" value="F:nucleic acid binding"/>
    <property type="evidence" value="ECO:0007669"/>
    <property type="project" value="InterPro"/>
</dbReference>
<keyword evidence="2" id="KW-1185">Reference proteome</keyword>
<gene>
    <name evidence="1" type="ORF">EPI10_031239</name>
</gene>
<dbReference type="Proteomes" id="UP000325315">
    <property type="component" value="Unassembled WGS sequence"/>
</dbReference>
<dbReference type="SUPFAM" id="SSF53098">
    <property type="entry name" value="Ribonuclease H-like"/>
    <property type="match status" value="1"/>
</dbReference>
<dbReference type="PANTHER" id="PTHR35046:SF18">
    <property type="entry name" value="RNA-DIRECTED DNA POLYMERASE"/>
    <property type="match status" value="1"/>
</dbReference>
<sequence length="72" mass="8613">MDFVLRLPLSPRKNDLIWIIVDRLTKLHGVPLSIFSDRDPRFTFRFWGKLHKALSTKLNFSATFHPQLMERF</sequence>
<name>A0A5B6WZK7_9ROSI</name>
<comment type="caution">
    <text evidence="1">The sequence shown here is derived from an EMBL/GenBank/DDBJ whole genome shotgun (WGS) entry which is preliminary data.</text>
</comment>
<dbReference type="EMBL" id="SMMG02000001">
    <property type="protein sequence ID" value="KAA3487411.1"/>
    <property type="molecule type" value="Genomic_DNA"/>
</dbReference>
<dbReference type="InterPro" id="IPR036397">
    <property type="entry name" value="RNaseH_sf"/>
</dbReference>